<dbReference type="EMBL" id="GBRH01160931">
    <property type="protein sequence ID" value="JAE36965.1"/>
    <property type="molecule type" value="Transcribed_RNA"/>
</dbReference>
<protein>
    <submittedName>
        <fullName evidence="1">Uncharacterized protein</fullName>
    </submittedName>
</protein>
<evidence type="ECO:0000313" key="1">
    <source>
        <dbReference type="EMBL" id="JAE36965.1"/>
    </source>
</evidence>
<accession>A0A0A9HIF0</accession>
<proteinExistence type="predicted"/>
<reference evidence="1" key="1">
    <citation type="submission" date="2014-09" db="EMBL/GenBank/DDBJ databases">
        <authorList>
            <person name="Magalhaes I.L.F."/>
            <person name="Oliveira U."/>
            <person name="Santos F.R."/>
            <person name="Vidigal T.H.D.A."/>
            <person name="Brescovit A.D."/>
            <person name="Santos A.J."/>
        </authorList>
    </citation>
    <scope>NUCLEOTIDE SEQUENCE</scope>
    <source>
        <tissue evidence="1">Shoot tissue taken approximately 20 cm above the soil surface</tissue>
    </source>
</reference>
<sequence length="98" mass="11177">MLSGMIRGKLSMKLRKCLTFSFSKVTGSITSSSPVSTQRSLDRTRFRLPRQKGHDWDLVYLQSQEIQSCSLWCLEQNGRKLRGRGGVSVVQTEIRTKI</sequence>
<name>A0A0A9HIF0_ARUDO</name>
<organism evidence="1">
    <name type="scientific">Arundo donax</name>
    <name type="common">Giant reed</name>
    <name type="synonym">Donax arundinaceus</name>
    <dbReference type="NCBI Taxonomy" id="35708"/>
    <lineage>
        <taxon>Eukaryota</taxon>
        <taxon>Viridiplantae</taxon>
        <taxon>Streptophyta</taxon>
        <taxon>Embryophyta</taxon>
        <taxon>Tracheophyta</taxon>
        <taxon>Spermatophyta</taxon>
        <taxon>Magnoliopsida</taxon>
        <taxon>Liliopsida</taxon>
        <taxon>Poales</taxon>
        <taxon>Poaceae</taxon>
        <taxon>PACMAD clade</taxon>
        <taxon>Arundinoideae</taxon>
        <taxon>Arundineae</taxon>
        <taxon>Arundo</taxon>
    </lineage>
</organism>
<reference evidence="1" key="2">
    <citation type="journal article" date="2015" name="Data Brief">
        <title>Shoot transcriptome of the giant reed, Arundo donax.</title>
        <authorList>
            <person name="Barrero R.A."/>
            <person name="Guerrero F.D."/>
            <person name="Moolhuijzen P."/>
            <person name="Goolsby J.A."/>
            <person name="Tidwell J."/>
            <person name="Bellgard S.E."/>
            <person name="Bellgard M.I."/>
        </authorList>
    </citation>
    <scope>NUCLEOTIDE SEQUENCE</scope>
    <source>
        <tissue evidence="1">Shoot tissue taken approximately 20 cm above the soil surface</tissue>
    </source>
</reference>
<dbReference type="AlphaFoldDB" id="A0A0A9HIF0"/>